<gene>
    <name evidence="7" type="ORF">SCLCIDRAFT_1218602</name>
</gene>
<name>A0A0C3DCM3_9AGAM</name>
<dbReference type="PANTHER" id="PTHR43900:SF3">
    <property type="entry name" value="GLUTATHIONE S-TRANSFERASE RHO"/>
    <property type="match status" value="1"/>
</dbReference>
<evidence type="ECO:0000256" key="3">
    <source>
        <dbReference type="ARBA" id="ARBA00022679"/>
    </source>
</evidence>
<feature type="domain" description="GST N-terminal" evidence="5">
    <location>
        <begin position="1"/>
        <end position="83"/>
    </location>
</feature>
<dbReference type="EC" id="2.5.1.18" evidence="2"/>
<evidence type="ECO:0000313" key="8">
    <source>
        <dbReference type="Proteomes" id="UP000053989"/>
    </source>
</evidence>
<dbReference type="PROSITE" id="PS50404">
    <property type="entry name" value="GST_NTER"/>
    <property type="match status" value="1"/>
</dbReference>
<dbReference type="InParanoid" id="A0A0C3DCM3"/>
<dbReference type="SFLD" id="SFLDS00019">
    <property type="entry name" value="Glutathione_Transferase_(cytos"/>
    <property type="match status" value="1"/>
</dbReference>
<proteinExistence type="inferred from homology"/>
<dbReference type="EMBL" id="KN822085">
    <property type="protein sequence ID" value="KIM58480.1"/>
    <property type="molecule type" value="Genomic_DNA"/>
</dbReference>
<reference evidence="8" key="2">
    <citation type="submission" date="2015-01" db="EMBL/GenBank/DDBJ databases">
        <title>Evolutionary Origins and Diversification of the Mycorrhizal Mutualists.</title>
        <authorList>
            <consortium name="DOE Joint Genome Institute"/>
            <consortium name="Mycorrhizal Genomics Consortium"/>
            <person name="Kohler A."/>
            <person name="Kuo A."/>
            <person name="Nagy L.G."/>
            <person name="Floudas D."/>
            <person name="Copeland A."/>
            <person name="Barry K.W."/>
            <person name="Cichocki N."/>
            <person name="Veneault-Fourrey C."/>
            <person name="LaButti K."/>
            <person name="Lindquist E.A."/>
            <person name="Lipzen A."/>
            <person name="Lundell T."/>
            <person name="Morin E."/>
            <person name="Murat C."/>
            <person name="Riley R."/>
            <person name="Ohm R."/>
            <person name="Sun H."/>
            <person name="Tunlid A."/>
            <person name="Henrissat B."/>
            <person name="Grigoriev I.V."/>
            <person name="Hibbett D.S."/>
            <person name="Martin F."/>
        </authorList>
    </citation>
    <scope>NUCLEOTIDE SEQUENCE [LARGE SCALE GENOMIC DNA]</scope>
    <source>
        <strain evidence="8">Foug A</strain>
    </source>
</reference>
<dbReference type="Pfam" id="PF00043">
    <property type="entry name" value="GST_C"/>
    <property type="match status" value="1"/>
</dbReference>
<dbReference type="GO" id="GO:0009636">
    <property type="term" value="P:response to toxic substance"/>
    <property type="evidence" value="ECO:0007669"/>
    <property type="project" value="UniProtKB-ARBA"/>
</dbReference>
<dbReference type="SUPFAM" id="SSF52833">
    <property type="entry name" value="Thioredoxin-like"/>
    <property type="match status" value="1"/>
</dbReference>
<evidence type="ECO:0000256" key="4">
    <source>
        <dbReference type="ARBA" id="ARBA00047960"/>
    </source>
</evidence>
<keyword evidence="8" id="KW-1185">Reference proteome</keyword>
<evidence type="ECO:0000256" key="1">
    <source>
        <dbReference type="ARBA" id="ARBA00010128"/>
    </source>
</evidence>
<dbReference type="FunFam" id="3.40.30.10:FF:000016">
    <property type="entry name" value="Glutathione S-transferase F2"/>
    <property type="match status" value="1"/>
</dbReference>
<comment type="similarity">
    <text evidence="1">Belongs to the GST superfamily. Phi family.</text>
</comment>
<dbReference type="SFLD" id="SFLDG00358">
    <property type="entry name" value="Main_(cytGST)"/>
    <property type="match status" value="1"/>
</dbReference>
<evidence type="ECO:0000256" key="2">
    <source>
        <dbReference type="ARBA" id="ARBA00012452"/>
    </source>
</evidence>
<dbReference type="GO" id="GO:0043295">
    <property type="term" value="F:glutathione binding"/>
    <property type="evidence" value="ECO:0007669"/>
    <property type="project" value="TreeGrafter"/>
</dbReference>
<dbReference type="HOGENOM" id="CLU_011226_5_1_1"/>
<dbReference type="GO" id="GO:0006749">
    <property type="term" value="P:glutathione metabolic process"/>
    <property type="evidence" value="ECO:0007669"/>
    <property type="project" value="TreeGrafter"/>
</dbReference>
<reference evidence="7 8" key="1">
    <citation type="submission" date="2014-04" db="EMBL/GenBank/DDBJ databases">
        <authorList>
            <consortium name="DOE Joint Genome Institute"/>
            <person name="Kuo A."/>
            <person name="Kohler A."/>
            <person name="Nagy L.G."/>
            <person name="Floudas D."/>
            <person name="Copeland A."/>
            <person name="Barry K.W."/>
            <person name="Cichocki N."/>
            <person name="Veneault-Fourrey C."/>
            <person name="LaButti K."/>
            <person name="Lindquist E.A."/>
            <person name="Lipzen A."/>
            <person name="Lundell T."/>
            <person name="Morin E."/>
            <person name="Murat C."/>
            <person name="Sun H."/>
            <person name="Tunlid A."/>
            <person name="Henrissat B."/>
            <person name="Grigoriev I.V."/>
            <person name="Hibbett D.S."/>
            <person name="Martin F."/>
            <person name="Nordberg H.P."/>
            <person name="Cantor M.N."/>
            <person name="Hua S.X."/>
        </authorList>
    </citation>
    <scope>NUCLEOTIDE SEQUENCE [LARGE SCALE GENOMIC DNA]</scope>
    <source>
        <strain evidence="7 8">Foug A</strain>
    </source>
</reference>
<evidence type="ECO:0000259" key="6">
    <source>
        <dbReference type="PROSITE" id="PS50405"/>
    </source>
</evidence>
<dbReference type="InterPro" id="IPR040079">
    <property type="entry name" value="Glutathione_S-Trfase"/>
</dbReference>
<dbReference type="CDD" id="cd03053">
    <property type="entry name" value="GST_N_Phi"/>
    <property type="match status" value="1"/>
</dbReference>
<dbReference type="OrthoDB" id="249703at2759"/>
<dbReference type="GO" id="GO:0004364">
    <property type="term" value="F:glutathione transferase activity"/>
    <property type="evidence" value="ECO:0007669"/>
    <property type="project" value="UniProtKB-EC"/>
</dbReference>
<sequence length="215" mass="24464">MTIKLYGYPRSTCAQLVALICKEKNIDFELVPVDLGKGEHKHPDFVAKQPFGQVPYMVDEDGFVIYESRAIARYLIRKYPNQGTQGLIPTSLKEEALFEQACSIESFNFDPFVFAIAMERVFKKYHGIEGNEAIVKERLDVLNKKLDAYNVILGKQKFLAGDNVTLADLLHLPCGTVVATLAGLPEIFTSQPNVARWWNDLFTRPTWQDIMKNFK</sequence>
<dbReference type="AlphaFoldDB" id="A0A0C3DCM3"/>
<dbReference type="Pfam" id="PF02798">
    <property type="entry name" value="GST_N"/>
    <property type="match status" value="1"/>
</dbReference>
<dbReference type="Gene3D" id="1.20.1050.10">
    <property type="match status" value="1"/>
</dbReference>
<dbReference type="Gene3D" id="3.40.30.10">
    <property type="entry name" value="Glutaredoxin"/>
    <property type="match status" value="1"/>
</dbReference>
<dbReference type="InterPro" id="IPR010987">
    <property type="entry name" value="Glutathione-S-Trfase_C-like"/>
</dbReference>
<dbReference type="FunFam" id="1.20.1050.10:FF:000004">
    <property type="entry name" value="Glutathione S-transferase F2"/>
    <property type="match status" value="1"/>
</dbReference>
<dbReference type="InterPro" id="IPR036249">
    <property type="entry name" value="Thioredoxin-like_sf"/>
</dbReference>
<comment type="catalytic activity">
    <reaction evidence="4">
        <text>RX + glutathione = an S-substituted glutathione + a halide anion + H(+)</text>
        <dbReference type="Rhea" id="RHEA:16437"/>
        <dbReference type="ChEBI" id="CHEBI:15378"/>
        <dbReference type="ChEBI" id="CHEBI:16042"/>
        <dbReference type="ChEBI" id="CHEBI:17792"/>
        <dbReference type="ChEBI" id="CHEBI:57925"/>
        <dbReference type="ChEBI" id="CHEBI:90779"/>
        <dbReference type="EC" id="2.5.1.18"/>
    </reaction>
</comment>
<dbReference type="STRING" id="1036808.A0A0C3DCM3"/>
<dbReference type="PANTHER" id="PTHR43900">
    <property type="entry name" value="GLUTATHIONE S-TRANSFERASE RHO"/>
    <property type="match status" value="1"/>
</dbReference>
<dbReference type="FunCoup" id="A0A0C3DCM3">
    <property type="interactions" value="117"/>
</dbReference>
<dbReference type="PROSITE" id="PS50405">
    <property type="entry name" value="GST_CTER"/>
    <property type="match status" value="1"/>
</dbReference>
<feature type="domain" description="GST C-terminal" evidence="6">
    <location>
        <begin position="91"/>
        <end position="215"/>
    </location>
</feature>
<dbReference type="SFLD" id="SFLDG01154">
    <property type="entry name" value="Main.5:_Phi-like"/>
    <property type="match status" value="1"/>
</dbReference>
<evidence type="ECO:0000259" key="5">
    <source>
        <dbReference type="PROSITE" id="PS50404"/>
    </source>
</evidence>
<keyword evidence="3" id="KW-0808">Transferase</keyword>
<dbReference type="InterPro" id="IPR036282">
    <property type="entry name" value="Glutathione-S-Trfase_C_sf"/>
</dbReference>
<evidence type="ECO:0000313" key="7">
    <source>
        <dbReference type="EMBL" id="KIM58480.1"/>
    </source>
</evidence>
<dbReference type="SUPFAM" id="SSF47616">
    <property type="entry name" value="GST C-terminal domain-like"/>
    <property type="match status" value="1"/>
</dbReference>
<dbReference type="Proteomes" id="UP000053989">
    <property type="component" value="Unassembled WGS sequence"/>
</dbReference>
<protein>
    <recommendedName>
        <fullName evidence="2">glutathione transferase</fullName>
        <ecNumber evidence="2">2.5.1.18</ecNumber>
    </recommendedName>
</protein>
<dbReference type="GO" id="GO:0005737">
    <property type="term" value="C:cytoplasm"/>
    <property type="evidence" value="ECO:0007669"/>
    <property type="project" value="TreeGrafter"/>
</dbReference>
<dbReference type="InterPro" id="IPR004046">
    <property type="entry name" value="GST_C"/>
</dbReference>
<accession>A0A0C3DCM3</accession>
<dbReference type="InterPro" id="IPR004045">
    <property type="entry name" value="Glutathione_S-Trfase_N"/>
</dbReference>
<organism evidence="7 8">
    <name type="scientific">Scleroderma citrinum Foug A</name>
    <dbReference type="NCBI Taxonomy" id="1036808"/>
    <lineage>
        <taxon>Eukaryota</taxon>
        <taxon>Fungi</taxon>
        <taxon>Dikarya</taxon>
        <taxon>Basidiomycota</taxon>
        <taxon>Agaricomycotina</taxon>
        <taxon>Agaricomycetes</taxon>
        <taxon>Agaricomycetidae</taxon>
        <taxon>Boletales</taxon>
        <taxon>Sclerodermatineae</taxon>
        <taxon>Sclerodermataceae</taxon>
        <taxon>Scleroderma</taxon>
    </lineage>
</organism>